<evidence type="ECO:0000313" key="4">
    <source>
        <dbReference type="Proteomes" id="UP000280344"/>
    </source>
</evidence>
<dbReference type="OrthoDB" id="5150128at2"/>
<feature type="compositionally biased region" description="Pro residues" evidence="1">
    <location>
        <begin position="127"/>
        <end position="150"/>
    </location>
</feature>
<keyword evidence="2" id="KW-1133">Transmembrane helix</keyword>
<feature type="compositionally biased region" description="Low complexity" evidence="1">
    <location>
        <begin position="1"/>
        <end position="19"/>
    </location>
</feature>
<keyword evidence="2" id="KW-0812">Transmembrane</keyword>
<dbReference type="RefSeq" id="WP_126703161.1">
    <property type="nucleotide sequence ID" value="NZ_CP034593.1"/>
</dbReference>
<protein>
    <submittedName>
        <fullName evidence="3">Uncharacterized protein</fullName>
    </submittedName>
</protein>
<evidence type="ECO:0000313" key="3">
    <source>
        <dbReference type="EMBL" id="AZQ76353.1"/>
    </source>
</evidence>
<feature type="region of interest" description="Disordered" evidence="1">
    <location>
        <begin position="1"/>
        <end position="63"/>
    </location>
</feature>
<name>A0A3Q9G2R6_9ACTO</name>
<reference evidence="3 4" key="1">
    <citation type="submission" date="2018-12" db="EMBL/GenBank/DDBJ databases">
        <title>Complete genome sequence of Flaviflexus sp. H23T48.</title>
        <authorList>
            <person name="Bae J.-W."/>
            <person name="Lee J.-Y."/>
        </authorList>
    </citation>
    <scope>NUCLEOTIDE SEQUENCE [LARGE SCALE GENOMIC DNA]</scope>
    <source>
        <strain evidence="3 4">H23T48</strain>
    </source>
</reference>
<organism evidence="3 4">
    <name type="scientific">Flaviflexus ciconiae</name>
    <dbReference type="NCBI Taxonomy" id="2496867"/>
    <lineage>
        <taxon>Bacteria</taxon>
        <taxon>Bacillati</taxon>
        <taxon>Actinomycetota</taxon>
        <taxon>Actinomycetes</taxon>
        <taxon>Actinomycetales</taxon>
        <taxon>Actinomycetaceae</taxon>
        <taxon>Flaviflexus</taxon>
    </lineage>
</organism>
<gene>
    <name evidence="3" type="ORF">EJ997_02350</name>
</gene>
<feature type="region of interest" description="Disordered" evidence="1">
    <location>
        <begin position="101"/>
        <end position="172"/>
    </location>
</feature>
<feature type="compositionally biased region" description="Low complexity" evidence="1">
    <location>
        <begin position="108"/>
        <end position="125"/>
    </location>
</feature>
<evidence type="ECO:0000256" key="1">
    <source>
        <dbReference type="SAM" id="MobiDB-lite"/>
    </source>
</evidence>
<dbReference type="EMBL" id="CP034593">
    <property type="protein sequence ID" value="AZQ76353.1"/>
    <property type="molecule type" value="Genomic_DNA"/>
</dbReference>
<dbReference type="KEGG" id="flh:EJ997_02350"/>
<proteinExistence type="predicted"/>
<sequence length="254" mass="26644">MTTGNNNQGWGQNQPNYGQRPPSHPPQGNPGYGAPGYGQPQGYGAPQGYGDPGYGYQGQPGGYPPQKSNKTGWIIGGIIAVILIAVGVVLFFVLGDDDDDTDTRTDTETTQPADPDPTEPITDEPSPVEPAPIDPSPTTPVPTTPTPVEPDPTEPDTQTSDTPSGDRPSKEEVLSGMEAMLADQGAGRDDLIAMGLEGDVVDSYFSCVVDEIYDDVSAETLEAIASNDPNAPMAPGEQTTFTTAVDSCLVELEF</sequence>
<dbReference type="Proteomes" id="UP000280344">
    <property type="component" value="Chromosome"/>
</dbReference>
<keyword evidence="4" id="KW-1185">Reference proteome</keyword>
<feature type="transmembrane region" description="Helical" evidence="2">
    <location>
        <begin position="73"/>
        <end position="94"/>
    </location>
</feature>
<dbReference type="AlphaFoldDB" id="A0A3Q9G2R6"/>
<keyword evidence="2" id="KW-0472">Membrane</keyword>
<evidence type="ECO:0000256" key="2">
    <source>
        <dbReference type="SAM" id="Phobius"/>
    </source>
</evidence>
<accession>A0A3Q9G2R6</accession>
<feature type="compositionally biased region" description="Gly residues" evidence="1">
    <location>
        <begin position="30"/>
        <end position="61"/>
    </location>
</feature>